<dbReference type="OrthoDB" id="6197127at2"/>
<gene>
    <name evidence="2" type="ORF">SAMN05920897_1371</name>
</gene>
<reference evidence="2 3" key="1">
    <citation type="submission" date="2017-01" db="EMBL/GenBank/DDBJ databases">
        <authorList>
            <person name="Mah S.A."/>
            <person name="Swanson W.J."/>
            <person name="Moy G.W."/>
            <person name="Vacquier V.D."/>
        </authorList>
    </citation>
    <scope>NUCLEOTIDE SEQUENCE [LARGE SCALE GENOMIC DNA]</scope>
    <source>
        <strain evidence="2 3">ASpG1</strain>
    </source>
</reference>
<feature type="transmembrane region" description="Helical" evidence="1">
    <location>
        <begin position="12"/>
        <end position="32"/>
    </location>
</feature>
<keyword evidence="1" id="KW-1133">Transmembrane helix</keyword>
<evidence type="ECO:0000313" key="2">
    <source>
        <dbReference type="EMBL" id="SIR08605.1"/>
    </source>
</evidence>
<dbReference type="AlphaFoldDB" id="A0A1N6Y1N9"/>
<accession>A0A1N6Y1N9</accession>
<keyword evidence="1" id="KW-0812">Transmembrane</keyword>
<protein>
    <submittedName>
        <fullName evidence="2">Uncharacterized protein</fullName>
    </submittedName>
</protein>
<evidence type="ECO:0000256" key="1">
    <source>
        <dbReference type="SAM" id="Phobius"/>
    </source>
</evidence>
<sequence>MEITELQVIDTAIKIGLGSLITLVGTFLVTWLKHQNDRKKESRKRFYDYLESVSSNIEEVTHVSLRYWALIIEWVRNNKQGMDLTDKRSEELERTKSELFDQFKNLTVAESKLMLLGLTHISSQVRDYGEFLKELRGKYYDGNQSLNESDLDDVRQELLSKRKSIFQELAKSYKKGL</sequence>
<keyword evidence="3" id="KW-1185">Reference proteome</keyword>
<organism evidence="2 3">
    <name type="scientific">Alkalispirochaeta americana</name>
    <dbReference type="NCBI Taxonomy" id="159291"/>
    <lineage>
        <taxon>Bacteria</taxon>
        <taxon>Pseudomonadati</taxon>
        <taxon>Spirochaetota</taxon>
        <taxon>Spirochaetia</taxon>
        <taxon>Spirochaetales</taxon>
        <taxon>Spirochaetaceae</taxon>
        <taxon>Alkalispirochaeta</taxon>
    </lineage>
</organism>
<proteinExistence type="predicted"/>
<dbReference type="RefSeq" id="WP_076489987.1">
    <property type="nucleotide sequence ID" value="NZ_FTMS01000037.1"/>
</dbReference>
<dbReference type="Proteomes" id="UP000186400">
    <property type="component" value="Unassembled WGS sequence"/>
</dbReference>
<evidence type="ECO:0000313" key="3">
    <source>
        <dbReference type="Proteomes" id="UP000186400"/>
    </source>
</evidence>
<keyword evidence="1" id="KW-0472">Membrane</keyword>
<dbReference type="EMBL" id="FTMS01000037">
    <property type="protein sequence ID" value="SIR08605.1"/>
    <property type="molecule type" value="Genomic_DNA"/>
</dbReference>
<name>A0A1N6Y1N9_9SPIO</name>